<dbReference type="Pfam" id="PF03772">
    <property type="entry name" value="Competence"/>
    <property type="match status" value="1"/>
</dbReference>
<evidence type="ECO:0000313" key="8">
    <source>
        <dbReference type="EMBL" id="XBJ30156.1"/>
    </source>
</evidence>
<feature type="transmembrane region" description="Helical" evidence="6">
    <location>
        <begin position="207"/>
        <end position="240"/>
    </location>
</feature>
<proteinExistence type="predicted"/>
<dbReference type="InterPro" id="IPR004477">
    <property type="entry name" value="ComEC_N"/>
</dbReference>
<name>A0AAU7EAT5_9BACT</name>
<dbReference type="RefSeq" id="WP_348519142.1">
    <property type="nucleotide sequence ID" value="NZ_CP155620.1"/>
</dbReference>
<evidence type="ECO:0000256" key="4">
    <source>
        <dbReference type="ARBA" id="ARBA00022989"/>
    </source>
</evidence>
<feature type="transmembrane region" description="Helical" evidence="6">
    <location>
        <begin position="252"/>
        <end position="284"/>
    </location>
</feature>
<evidence type="ECO:0000259" key="7">
    <source>
        <dbReference type="Pfam" id="PF03772"/>
    </source>
</evidence>
<evidence type="ECO:0000256" key="5">
    <source>
        <dbReference type="ARBA" id="ARBA00023136"/>
    </source>
</evidence>
<dbReference type="PANTHER" id="PTHR30619">
    <property type="entry name" value="DNA INTERNALIZATION/COMPETENCE PROTEIN COMEC/REC2"/>
    <property type="match status" value="1"/>
</dbReference>
<dbReference type="PANTHER" id="PTHR30619:SF7">
    <property type="entry name" value="BETA-LACTAMASE DOMAIN PROTEIN"/>
    <property type="match status" value="1"/>
</dbReference>
<keyword evidence="2" id="KW-1003">Cell membrane</keyword>
<gene>
    <name evidence="8" type="ORF">AAH949_06140</name>
</gene>
<evidence type="ECO:0000256" key="2">
    <source>
        <dbReference type="ARBA" id="ARBA00022475"/>
    </source>
</evidence>
<sequence>MKNFLILIGFCLCIFIFNLFYEYQNFLNFKQNKHQTLSGVKVLQSYEKTRNNKVYKVFKLQNSQFTFYTTSYKKDLDLKKYQEIKLRVINTNVSFKDYLSKNFYMPSYDISIENSQTTPRNQLIAYFLNQHQNEKIKELFGALFFALPVSKELRNDVNHYGIAHLIAISGYHIALIFSLIFFLLSPIYGFFQKRYFPYRNLKLDLSVFIFILLFLYGFMIGFVPSFIRSLIMALWGFYLIAKNVKILSFHNLFMSIIFCICLFPQLLFSLGFLFSIMGVFFIFLYLHHFSKYFNNFFNVIFLNIWTFFAMIIPVLYFFPLISYQQLLAIILSFAFVIFYPLSLFLHIIGFGGFFDEYLQSFLNLKFYASNFFLHGKYFYSYIFLSFLSIFNKYLALFIISLNFLPFILLLF</sequence>
<organism evidence="8">
    <name type="scientific">Campylobacter sp. CCS1377</name>
    <dbReference type="NCBI Taxonomy" id="3158229"/>
    <lineage>
        <taxon>Bacteria</taxon>
        <taxon>Pseudomonadati</taxon>
        <taxon>Campylobacterota</taxon>
        <taxon>Epsilonproteobacteria</taxon>
        <taxon>Campylobacterales</taxon>
        <taxon>Campylobacteraceae</taxon>
        <taxon>Campylobacter</taxon>
    </lineage>
</organism>
<protein>
    <submittedName>
        <fullName evidence="8">ComEC/Rec2 family competence protein</fullName>
    </submittedName>
</protein>
<feature type="transmembrane region" description="Helical" evidence="6">
    <location>
        <begin position="6"/>
        <end position="23"/>
    </location>
</feature>
<feature type="transmembrane region" description="Helical" evidence="6">
    <location>
        <begin position="326"/>
        <end position="354"/>
    </location>
</feature>
<feature type="transmembrane region" description="Helical" evidence="6">
    <location>
        <begin position="296"/>
        <end position="319"/>
    </location>
</feature>
<dbReference type="EMBL" id="CP155620">
    <property type="protein sequence ID" value="XBJ30156.1"/>
    <property type="molecule type" value="Genomic_DNA"/>
</dbReference>
<dbReference type="GO" id="GO:0005886">
    <property type="term" value="C:plasma membrane"/>
    <property type="evidence" value="ECO:0007669"/>
    <property type="project" value="UniProtKB-SubCell"/>
</dbReference>
<reference evidence="8" key="1">
    <citation type="submission" date="2024-05" db="EMBL/GenBank/DDBJ databases">
        <title>Campylobacter coli isolated from environmental waters in Slovenia.</title>
        <authorList>
            <person name="Zautner A.E."/>
            <person name="Bunk B."/>
            <person name="Riedel T."/>
            <person name="Sproeer C."/>
        </authorList>
    </citation>
    <scope>NUCLEOTIDE SEQUENCE</scope>
    <source>
        <strain evidence="8">CCS1377</strain>
    </source>
</reference>
<feature type="transmembrane region" description="Helical" evidence="6">
    <location>
        <begin position="160"/>
        <end position="187"/>
    </location>
</feature>
<evidence type="ECO:0000256" key="1">
    <source>
        <dbReference type="ARBA" id="ARBA00004651"/>
    </source>
</evidence>
<evidence type="ECO:0000256" key="3">
    <source>
        <dbReference type="ARBA" id="ARBA00022692"/>
    </source>
</evidence>
<keyword evidence="3 6" id="KW-0812">Transmembrane</keyword>
<feature type="domain" description="ComEC/Rec2-related protein" evidence="7">
    <location>
        <begin position="149"/>
        <end position="361"/>
    </location>
</feature>
<comment type="subcellular location">
    <subcellularLocation>
        <location evidence="1">Cell membrane</location>
        <topology evidence="1">Multi-pass membrane protein</topology>
    </subcellularLocation>
</comment>
<accession>A0AAU7EAT5</accession>
<dbReference type="AlphaFoldDB" id="A0AAU7EAT5"/>
<keyword evidence="4 6" id="KW-1133">Transmembrane helix</keyword>
<evidence type="ECO:0000256" key="6">
    <source>
        <dbReference type="SAM" id="Phobius"/>
    </source>
</evidence>
<dbReference type="InterPro" id="IPR052159">
    <property type="entry name" value="Competence_DNA_uptake"/>
</dbReference>
<keyword evidence="5 6" id="KW-0472">Membrane</keyword>